<accession>A0A1Y2FVZ9</accession>
<name>A0A1Y2FVZ9_9BASI</name>
<proteinExistence type="inferred from homology"/>
<evidence type="ECO:0000256" key="5">
    <source>
        <dbReference type="ARBA" id="ARBA00023136"/>
    </source>
</evidence>
<evidence type="ECO:0000256" key="6">
    <source>
        <dbReference type="SAM" id="MobiDB-lite"/>
    </source>
</evidence>
<keyword evidence="5 7" id="KW-0472">Membrane</keyword>
<keyword evidence="3 7" id="KW-0812">Transmembrane</keyword>
<keyword evidence="9" id="KW-1185">Reference proteome</keyword>
<organism evidence="8 9">
    <name type="scientific">Leucosporidium creatinivorum</name>
    <dbReference type="NCBI Taxonomy" id="106004"/>
    <lineage>
        <taxon>Eukaryota</taxon>
        <taxon>Fungi</taxon>
        <taxon>Dikarya</taxon>
        <taxon>Basidiomycota</taxon>
        <taxon>Pucciniomycotina</taxon>
        <taxon>Microbotryomycetes</taxon>
        <taxon>Leucosporidiales</taxon>
        <taxon>Leucosporidium</taxon>
    </lineage>
</organism>
<comment type="similarity">
    <text evidence="2">Belongs to the UPF0057 (PMP3) family.</text>
</comment>
<feature type="transmembrane region" description="Helical" evidence="7">
    <location>
        <begin position="34"/>
        <end position="53"/>
    </location>
</feature>
<dbReference type="InterPro" id="IPR000612">
    <property type="entry name" value="PMP3"/>
</dbReference>
<dbReference type="OrthoDB" id="2802411at2759"/>
<evidence type="ECO:0000313" key="9">
    <source>
        <dbReference type="Proteomes" id="UP000193467"/>
    </source>
</evidence>
<gene>
    <name evidence="8" type="ORF">BCR35DRAFT_330082</name>
</gene>
<sequence>MSSEASDICLYILACVFPPAAVGAVTGCSGQLVLNILLSLLWFPGVIHACIIVSHKSRKQRKLQQAAYPPPPTHMPGYQINQPNPGYGGQYAPQKV</sequence>
<evidence type="ECO:0000256" key="1">
    <source>
        <dbReference type="ARBA" id="ARBA00004370"/>
    </source>
</evidence>
<feature type="region of interest" description="Disordered" evidence="6">
    <location>
        <begin position="62"/>
        <end position="96"/>
    </location>
</feature>
<evidence type="ECO:0000256" key="7">
    <source>
        <dbReference type="SAM" id="Phobius"/>
    </source>
</evidence>
<dbReference type="Pfam" id="PF01679">
    <property type="entry name" value="Pmp3"/>
    <property type="match status" value="1"/>
</dbReference>
<reference evidence="8 9" key="1">
    <citation type="submission" date="2016-07" db="EMBL/GenBank/DDBJ databases">
        <title>Pervasive Adenine N6-methylation of Active Genes in Fungi.</title>
        <authorList>
            <consortium name="DOE Joint Genome Institute"/>
            <person name="Mondo S.J."/>
            <person name="Dannebaum R.O."/>
            <person name="Kuo R.C."/>
            <person name="Labutti K."/>
            <person name="Haridas S."/>
            <person name="Kuo A."/>
            <person name="Salamov A."/>
            <person name="Ahrendt S.R."/>
            <person name="Lipzen A."/>
            <person name="Sullivan W."/>
            <person name="Andreopoulos W.B."/>
            <person name="Clum A."/>
            <person name="Lindquist E."/>
            <person name="Daum C."/>
            <person name="Ramamoorthy G.K."/>
            <person name="Gryganskyi A."/>
            <person name="Culley D."/>
            <person name="Magnuson J.K."/>
            <person name="James T.Y."/>
            <person name="O'Malley M.A."/>
            <person name="Stajich J.E."/>
            <person name="Spatafora J.W."/>
            <person name="Visel A."/>
            <person name="Grigoriev I.V."/>
        </authorList>
    </citation>
    <scope>NUCLEOTIDE SEQUENCE [LARGE SCALE GENOMIC DNA]</scope>
    <source>
        <strain evidence="8 9">62-1032</strain>
    </source>
</reference>
<protein>
    <submittedName>
        <fullName evidence="8">Uncharacterized protein</fullName>
    </submittedName>
</protein>
<dbReference type="EMBL" id="MCGR01000011">
    <property type="protein sequence ID" value="ORY88205.1"/>
    <property type="molecule type" value="Genomic_DNA"/>
</dbReference>
<dbReference type="GO" id="GO:0016020">
    <property type="term" value="C:membrane"/>
    <property type="evidence" value="ECO:0007669"/>
    <property type="project" value="UniProtKB-SubCell"/>
</dbReference>
<dbReference type="Proteomes" id="UP000193467">
    <property type="component" value="Unassembled WGS sequence"/>
</dbReference>
<dbReference type="InParanoid" id="A0A1Y2FVZ9"/>
<keyword evidence="4 7" id="KW-1133">Transmembrane helix</keyword>
<evidence type="ECO:0000256" key="4">
    <source>
        <dbReference type="ARBA" id="ARBA00022989"/>
    </source>
</evidence>
<dbReference type="AlphaFoldDB" id="A0A1Y2FVZ9"/>
<comment type="caution">
    <text evidence="8">The sequence shown here is derived from an EMBL/GenBank/DDBJ whole genome shotgun (WGS) entry which is preliminary data.</text>
</comment>
<evidence type="ECO:0000256" key="3">
    <source>
        <dbReference type="ARBA" id="ARBA00022692"/>
    </source>
</evidence>
<evidence type="ECO:0000313" key="8">
    <source>
        <dbReference type="EMBL" id="ORY88205.1"/>
    </source>
</evidence>
<comment type="subcellular location">
    <subcellularLocation>
        <location evidence="1">Membrane</location>
    </subcellularLocation>
</comment>
<evidence type="ECO:0000256" key="2">
    <source>
        <dbReference type="ARBA" id="ARBA00009530"/>
    </source>
</evidence>